<dbReference type="Proteomes" id="UP000199690">
    <property type="component" value="Unassembled WGS sequence"/>
</dbReference>
<dbReference type="InterPro" id="IPR038666">
    <property type="entry name" value="SSP1_head-tail_sf"/>
</dbReference>
<organism evidence="1 4">
    <name type="scientific">Saccharopolyspora kobensis</name>
    <dbReference type="NCBI Taxonomy" id="146035"/>
    <lineage>
        <taxon>Bacteria</taxon>
        <taxon>Bacillati</taxon>
        <taxon>Actinomycetota</taxon>
        <taxon>Actinomycetes</taxon>
        <taxon>Pseudonocardiales</taxon>
        <taxon>Pseudonocardiaceae</taxon>
        <taxon>Saccharopolyspora</taxon>
    </lineage>
</organism>
<gene>
    <name evidence="1" type="ORF">SAMN02982929_05308</name>
    <name evidence="2" type="ORF">SAMN05216506_107284</name>
</gene>
<accession>A0A1H6E0P7</accession>
<accession>A0A1I1WKS7</accession>
<dbReference type="Gene3D" id="2.40.10.270">
    <property type="entry name" value="Bacteriophage SPP1 head-tail adaptor protein"/>
    <property type="match status" value="1"/>
</dbReference>
<dbReference type="AlphaFoldDB" id="A0A1H6E0P7"/>
<dbReference type="EMBL" id="FOME01000007">
    <property type="protein sequence ID" value="SFD93700.1"/>
    <property type="molecule type" value="Genomic_DNA"/>
</dbReference>
<dbReference type="Pfam" id="PF05521">
    <property type="entry name" value="Phage_HCP"/>
    <property type="match status" value="1"/>
</dbReference>
<keyword evidence="3" id="KW-1185">Reference proteome</keyword>
<dbReference type="EMBL" id="FNVB01000008">
    <property type="protein sequence ID" value="SEG90764.1"/>
    <property type="molecule type" value="Genomic_DNA"/>
</dbReference>
<protein>
    <submittedName>
        <fullName evidence="1">Head-tail adaptor</fullName>
    </submittedName>
</protein>
<reference evidence="3 4" key="2">
    <citation type="submission" date="2016-10" db="EMBL/GenBank/DDBJ databases">
        <authorList>
            <person name="Varghese N."/>
            <person name="Submissions S."/>
        </authorList>
    </citation>
    <scope>NUCLEOTIDE SEQUENCE [LARGE SCALE GENOMIC DNA]</scope>
    <source>
        <strain evidence="4">ATCC 20501</strain>
        <strain evidence="2 3">CGMCC 4.3529</strain>
    </source>
</reference>
<dbReference type="Proteomes" id="UP000236729">
    <property type="component" value="Unassembled WGS sequence"/>
</dbReference>
<evidence type="ECO:0000313" key="4">
    <source>
        <dbReference type="Proteomes" id="UP000236729"/>
    </source>
</evidence>
<dbReference type="SMR" id="A0A1H6E0P7"/>
<reference evidence="1" key="1">
    <citation type="submission" date="2016-10" db="EMBL/GenBank/DDBJ databases">
        <authorList>
            <person name="de Groot N.N."/>
        </authorList>
    </citation>
    <scope>NUCLEOTIDE SEQUENCE [LARGE SCALE GENOMIC DNA]</scope>
    <source>
        <strain evidence="1">ATCC 20501</strain>
    </source>
</reference>
<name>A0A1H6E0P7_9PSEU</name>
<evidence type="ECO:0000313" key="2">
    <source>
        <dbReference type="EMBL" id="SFD93700.1"/>
    </source>
</evidence>
<sequence>MTDVNEVPVELFNRTAIVQRATSTPDGSGGWVRVWVEVGRIPVRCSQPSAAERETAQQSGAVISHHIYAQPGADVARGDRLLVDDLVLDVESVVEPSEPVYLRAACRSVQHEG</sequence>
<dbReference type="InterPro" id="IPR008767">
    <property type="entry name" value="Phage_SPP1_head-tail_adaptor"/>
</dbReference>
<dbReference type="RefSeq" id="WP_218161624.1">
    <property type="nucleotide sequence ID" value="NZ_FNVB01000008.1"/>
</dbReference>
<proteinExistence type="predicted"/>
<evidence type="ECO:0000313" key="1">
    <source>
        <dbReference type="EMBL" id="SEG90764.1"/>
    </source>
</evidence>
<evidence type="ECO:0000313" key="3">
    <source>
        <dbReference type="Proteomes" id="UP000199690"/>
    </source>
</evidence>